<dbReference type="Gene3D" id="1.20.1070.10">
    <property type="entry name" value="Rhodopsin 7-helix transmembrane proteins"/>
    <property type="match status" value="1"/>
</dbReference>
<dbReference type="Proteomes" id="UP001152320">
    <property type="component" value="Chromosome 6"/>
</dbReference>
<keyword evidence="14" id="KW-0966">Cell projection</keyword>
<dbReference type="PANTHER" id="PTHR22752">
    <property type="entry name" value="G PROTEIN-COUPLED RECEPTOR"/>
    <property type="match status" value="1"/>
</dbReference>
<feature type="transmembrane region" description="Helical" evidence="16">
    <location>
        <begin position="318"/>
        <end position="338"/>
    </location>
</feature>
<dbReference type="GO" id="GO:0060170">
    <property type="term" value="C:ciliary membrane"/>
    <property type="evidence" value="ECO:0007669"/>
    <property type="project" value="UniProtKB-SubCell"/>
</dbReference>
<feature type="transmembrane region" description="Helical" evidence="16">
    <location>
        <begin position="358"/>
        <end position="374"/>
    </location>
</feature>
<evidence type="ECO:0000256" key="16">
    <source>
        <dbReference type="SAM" id="Phobius"/>
    </source>
</evidence>
<organism evidence="18 19">
    <name type="scientific">Holothuria leucospilota</name>
    <name type="common">Black long sea cucumber</name>
    <name type="synonym">Mertensiothuria leucospilota</name>
    <dbReference type="NCBI Taxonomy" id="206669"/>
    <lineage>
        <taxon>Eukaryota</taxon>
        <taxon>Metazoa</taxon>
        <taxon>Echinodermata</taxon>
        <taxon>Eleutherozoa</taxon>
        <taxon>Echinozoa</taxon>
        <taxon>Holothuroidea</taxon>
        <taxon>Aspidochirotacea</taxon>
        <taxon>Aspidochirotida</taxon>
        <taxon>Holothuriidae</taxon>
        <taxon>Holothuria</taxon>
    </lineage>
</organism>
<keyword evidence="9 16" id="KW-0472">Membrane</keyword>
<evidence type="ECO:0000256" key="3">
    <source>
        <dbReference type="ARBA" id="ARBA00022473"/>
    </source>
</evidence>
<name>A0A9Q1C817_HOLLE</name>
<evidence type="ECO:0000313" key="18">
    <source>
        <dbReference type="EMBL" id="KAJ8039754.1"/>
    </source>
</evidence>
<keyword evidence="13" id="KW-0807">Transducer</keyword>
<keyword evidence="19" id="KW-1185">Reference proteome</keyword>
<evidence type="ECO:0000256" key="1">
    <source>
        <dbReference type="ARBA" id="ARBA00004309"/>
    </source>
</evidence>
<dbReference type="SUPFAM" id="SSF81321">
    <property type="entry name" value="Family A G protein-coupled receptor-like"/>
    <property type="match status" value="1"/>
</dbReference>
<evidence type="ECO:0000259" key="17">
    <source>
        <dbReference type="PROSITE" id="PS50262"/>
    </source>
</evidence>
<sequence length="398" mass="45189">MFCKEQEEWFANYSVENSYMYHRHTAYFVIEVSSLLVIMLVANFANFSVMVAILRTPGLRRCPHNVFVLNLVAMDLITSLGSMPLSFVDLFAPGYLLCLPALCGIHGVLSLFGCFGNFSAVILISICRCLGIVFFNTVEMKKRYLALMLTSGWLTAILLASPTISGDSSCVYTPGTHHCSPSWKDSCALYTIGVSFIYVITIPTMVICYVLITLKIKRSADMVESYVKKEQASSRLSLHLTPRGQTGELESDSPFPNERDEISNAEHSLGDTSQISSISQNIESEMRKQHLEMKFKSFVKKRGTQKMKNSFRRYDKRVAISGALLVLTTTVCWTPYFIVHSCRRETEPKHAVEVWSMWIAYVNSALDPIIYTMLNTKIRERVRQQCFIILSIIPRWNH</sequence>
<dbReference type="GO" id="GO:0005768">
    <property type="term" value="C:endosome"/>
    <property type="evidence" value="ECO:0007669"/>
    <property type="project" value="TreeGrafter"/>
</dbReference>
<evidence type="ECO:0000256" key="7">
    <source>
        <dbReference type="ARBA" id="ARBA00023040"/>
    </source>
</evidence>
<comment type="caution">
    <text evidence="18">The sequence shown here is derived from an EMBL/GenBank/DDBJ whole genome shotgun (WGS) entry which is preliminary data.</text>
</comment>
<keyword evidence="4" id="KW-1003">Cell membrane</keyword>
<keyword evidence="8" id="KW-0969">Cilium</keyword>
<evidence type="ECO:0000256" key="2">
    <source>
        <dbReference type="ARBA" id="ARBA00004651"/>
    </source>
</evidence>
<feature type="transmembrane region" description="Helical" evidence="16">
    <location>
        <begin position="188"/>
        <end position="212"/>
    </location>
</feature>
<evidence type="ECO:0000313" key="19">
    <source>
        <dbReference type="Proteomes" id="UP001152320"/>
    </source>
</evidence>
<dbReference type="InterPro" id="IPR017452">
    <property type="entry name" value="GPCR_Rhodpsn_7TM"/>
</dbReference>
<keyword evidence="5 16" id="KW-0812">Transmembrane</keyword>
<evidence type="ECO:0000256" key="8">
    <source>
        <dbReference type="ARBA" id="ARBA00023069"/>
    </source>
</evidence>
<dbReference type="OrthoDB" id="10033935at2759"/>
<evidence type="ECO:0000256" key="6">
    <source>
        <dbReference type="ARBA" id="ARBA00022989"/>
    </source>
</evidence>
<dbReference type="PRINTS" id="PR00237">
    <property type="entry name" value="GPCRRHODOPSN"/>
</dbReference>
<evidence type="ECO:0000256" key="11">
    <source>
        <dbReference type="ARBA" id="ARBA00023170"/>
    </source>
</evidence>
<dbReference type="InterPro" id="IPR000276">
    <property type="entry name" value="GPCR_Rhodpsn"/>
</dbReference>
<evidence type="ECO:0000256" key="12">
    <source>
        <dbReference type="ARBA" id="ARBA00023180"/>
    </source>
</evidence>
<feature type="transmembrane region" description="Helical" evidence="16">
    <location>
        <begin position="144"/>
        <end position="164"/>
    </location>
</feature>
<keyword evidence="12" id="KW-0325">Glycoprotein</keyword>
<feature type="region of interest" description="Disordered" evidence="15">
    <location>
        <begin position="243"/>
        <end position="262"/>
    </location>
</feature>
<proteinExistence type="predicted"/>
<evidence type="ECO:0000256" key="13">
    <source>
        <dbReference type="ARBA" id="ARBA00023224"/>
    </source>
</evidence>
<keyword evidence="10" id="KW-1015">Disulfide bond</keyword>
<keyword evidence="6 16" id="KW-1133">Transmembrane helix</keyword>
<comment type="subcellular location">
    <subcellularLocation>
        <location evidence="2">Cell membrane</location>
        <topology evidence="2">Multi-pass membrane protein</topology>
    </subcellularLocation>
    <subcellularLocation>
        <location evidence="1">Cell projection</location>
        <location evidence="1">Cilium membrane</location>
    </subcellularLocation>
</comment>
<dbReference type="AlphaFoldDB" id="A0A9Q1C817"/>
<keyword evidence="3" id="KW-0217">Developmental protein</keyword>
<dbReference type="PROSITE" id="PS50262">
    <property type="entry name" value="G_PROTEIN_RECEP_F1_2"/>
    <property type="match status" value="1"/>
</dbReference>
<evidence type="ECO:0000256" key="9">
    <source>
        <dbReference type="ARBA" id="ARBA00023136"/>
    </source>
</evidence>
<dbReference type="CDD" id="cd00637">
    <property type="entry name" value="7tm_classA_rhodopsin-like"/>
    <property type="match status" value="1"/>
</dbReference>
<evidence type="ECO:0000256" key="14">
    <source>
        <dbReference type="ARBA" id="ARBA00023273"/>
    </source>
</evidence>
<keyword evidence="11 18" id="KW-0675">Receptor</keyword>
<dbReference type="Pfam" id="PF00001">
    <property type="entry name" value="7tm_1"/>
    <property type="match status" value="1"/>
</dbReference>
<feature type="transmembrane region" description="Helical" evidence="16">
    <location>
        <begin position="26"/>
        <end position="54"/>
    </location>
</feature>
<feature type="transmembrane region" description="Helical" evidence="16">
    <location>
        <begin position="108"/>
        <end position="135"/>
    </location>
</feature>
<keyword evidence="7" id="KW-0297">G-protein coupled receptor</keyword>
<protein>
    <submittedName>
        <fullName evidence="18">Alpha-2C adrenergic receptor</fullName>
    </submittedName>
</protein>
<gene>
    <name evidence="18" type="ORF">HOLleu_13857</name>
</gene>
<accession>A0A9Q1C817</accession>
<dbReference type="PANTHER" id="PTHR22752:SF10">
    <property type="entry name" value="G-PROTEIN COUPLED RECEPTOR 161"/>
    <property type="match status" value="1"/>
</dbReference>
<dbReference type="EMBL" id="JAIZAY010000006">
    <property type="protein sequence ID" value="KAJ8039754.1"/>
    <property type="molecule type" value="Genomic_DNA"/>
</dbReference>
<feature type="transmembrane region" description="Helical" evidence="16">
    <location>
        <begin position="66"/>
        <end position="88"/>
    </location>
</feature>
<feature type="domain" description="G-protein coupled receptors family 1 profile" evidence="17">
    <location>
        <begin position="45"/>
        <end position="371"/>
    </location>
</feature>
<evidence type="ECO:0000256" key="10">
    <source>
        <dbReference type="ARBA" id="ARBA00023157"/>
    </source>
</evidence>
<evidence type="ECO:0000256" key="15">
    <source>
        <dbReference type="SAM" id="MobiDB-lite"/>
    </source>
</evidence>
<evidence type="ECO:0000256" key="5">
    <source>
        <dbReference type="ARBA" id="ARBA00022692"/>
    </source>
</evidence>
<dbReference type="GO" id="GO:0004930">
    <property type="term" value="F:G protein-coupled receptor activity"/>
    <property type="evidence" value="ECO:0007669"/>
    <property type="project" value="UniProtKB-KW"/>
</dbReference>
<evidence type="ECO:0000256" key="4">
    <source>
        <dbReference type="ARBA" id="ARBA00022475"/>
    </source>
</evidence>
<reference evidence="18" key="1">
    <citation type="submission" date="2021-10" db="EMBL/GenBank/DDBJ databases">
        <title>Tropical sea cucumber genome reveals ecological adaptation and Cuvierian tubules defense mechanism.</title>
        <authorList>
            <person name="Chen T."/>
        </authorList>
    </citation>
    <scope>NUCLEOTIDE SEQUENCE</scope>
    <source>
        <strain evidence="18">Nanhai2018</strain>
        <tissue evidence="18">Muscle</tissue>
    </source>
</reference>